<feature type="transmembrane region" description="Helical" evidence="1">
    <location>
        <begin position="48"/>
        <end position="68"/>
    </location>
</feature>
<feature type="signal peptide" evidence="2">
    <location>
        <begin position="1"/>
        <end position="29"/>
    </location>
</feature>
<name>A0A9P5NGM3_GYMJU</name>
<keyword evidence="1" id="KW-1133">Transmembrane helix</keyword>
<evidence type="ECO:0000313" key="3">
    <source>
        <dbReference type="EMBL" id="KAF8886598.1"/>
    </source>
</evidence>
<dbReference type="AlphaFoldDB" id="A0A9P5NGM3"/>
<gene>
    <name evidence="3" type="ORF">CPB84DRAFT_1787398</name>
</gene>
<keyword evidence="4" id="KW-1185">Reference proteome</keyword>
<protein>
    <submittedName>
        <fullName evidence="3">Uncharacterized protein</fullName>
    </submittedName>
</protein>
<evidence type="ECO:0000256" key="2">
    <source>
        <dbReference type="SAM" id="SignalP"/>
    </source>
</evidence>
<organism evidence="3 4">
    <name type="scientific">Gymnopilus junonius</name>
    <name type="common">Spectacular rustgill mushroom</name>
    <name type="synonym">Gymnopilus spectabilis subsp. junonius</name>
    <dbReference type="NCBI Taxonomy" id="109634"/>
    <lineage>
        <taxon>Eukaryota</taxon>
        <taxon>Fungi</taxon>
        <taxon>Dikarya</taxon>
        <taxon>Basidiomycota</taxon>
        <taxon>Agaricomycotina</taxon>
        <taxon>Agaricomycetes</taxon>
        <taxon>Agaricomycetidae</taxon>
        <taxon>Agaricales</taxon>
        <taxon>Agaricineae</taxon>
        <taxon>Hymenogastraceae</taxon>
        <taxon>Gymnopilus</taxon>
    </lineage>
</organism>
<keyword evidence="1" id="KW-0472">Membrane</keyword>
<sequence>MTVPISLSSCLASSLALSMLSTTSPPTEAYRLLSSAIELQLQLLDLHVRTLLTFLAIIIPSYLLLVPIPKCSAAPARYPPSTSVLALAAP</sequence>
<dbReference type="EMBL" id="JADNYJ010000095">
    <property type="protein sequence ID" value="KAF8886598.1"/>
    <property type="molecule type" value="Genomic_DNA"/>
</dbReference>
<evidence type="ECO:0000313" key="4">
    <source>
        <dbReference type="Proteomes" id="UP000724874"/>
    </source>
</evidence>
<feature type="chain" id="PRO_5040457583" evidence="2">
    <location>
        <begin position="30"/>
        <end position="90"/>
    </location>
</feature>
<keyword evidence="1" id="KW-0812">Transmembrane</keyword>
<comment type="caution">
    <text evidence="3">The sequence shown here is derived from an EMBL/GenBank/DDBJ whole genome shotgun (WGS) entry which is preliminary data.</text>
</comment>
<keyword evidence="2" id="KW-0732">Signal</keyword>
<reference evidence="3" key="1">
    <citation type="submission" date="2020-11" db="EMBL/GenBank/DDBJ databases">
        <authorList>
            <consortium name="DOE Joint Genome Institute"/>
            <person name="Ahrendt S."/>
            <person name="Riley R."/>
            <person name="Andreopoulos W."/>
            <person name="LaButti K."/>
            <person name="Pangilinan J."/>
            <person name="Ruiz-duenas F.J."/>
            <person name="Barrasa J.M."/>
            <person name="Sanchez-Garcia M."/>
            <person name="Camarero S."/>
            <person name="Miyauchi S."/>
            <person name="Serrano A."/>
            <person name="Linde D."/>
            <person name="Babiker R."/>
            <person name="Drula E."/>
            <person name="Ayuso-Fernandez I."/>
            <person name="Pacheco R."/>
            <person name="Padilla G."/>
            <person name="Ferreira P."/>
            <person name="Barriuso J."/>
            <person name="Kellner H."/>
            <person name="Castanera R."/>
            <person name="Alfaro M."/>
            <person name="Ramirez L."/>
            <person name="Pisabarro A.G."/>
            <person name="Kuo A."/>
            <person name="Tritt A."/>
            <person name="Lipzen A."/>
            <person name="He G."/>
            <person name="Yan M."/>
            <person name="Ng V."/>
            <person name="Cullen D."/>
            <person name="Martin F."/>
            <person name="Rosso M.-N."/>
            <person name="Henrissat B."/>
            <person name="Hibbett D."/>
            <person name="Martinez A.T."/>
            <person name="Grigoriev I.V."/>
        </authorList>
    </citation>
    <scope>NUCLEOTIDE SEQUENCE</scope>
    <source>
        <strain evidence="3">AH 44721</strain>
    </source>
</reference>
<accession>A0A9P5NGM3</accession>
<dbReference type="Proteomes" id="UP000724874">
    <property type="component" value="Unassembled WGS sequence"/>
</dbReference>
<evidence type="ECO:0000256" key="1">
    <source>
        <dbReference type="SAM" id="Phobius"/>
    </source>
</evidence>
<proteinExistence type="predicted"/>